<name>A0AAD8A5H5_DIPPU</name>
<dbReference type="AlphaFoldDB" id="A0AAD8A5H5"/>
<protein>
    <submittedName>
        <fullName evidence="1">Uncharacterized protein</fullName>
    </submittedName>
</protein>
<accession>A0AAD8A5H5</accession>
<keyword evidence="2" id="KW-1185">Reference proteome</keyword>
<comment type="caution">
    <text evidence="1">The sequence shown here is derived from an EMBL/GenBank/DDBJ whole genome shotgun (WGS) entry which is preliminary data.</text>
</comment>
<evidence type="ECO:0000313" key="2">
    <source>
        <dbReference type="Proteomes" id="UP001233999"/>
    </source>
</evidence>
<sequence>MQSCDNYVGFTLSLLSNQLIDNPRSYLTEDNISSIFYKVRNSSRTGRIFFKKIDFGLKMEKCFSLNDPHSVNQNERQKKKLHHLSALVTQYRKKLKFYEIFYERFREILSAFQLHKYYCVFAEEEEETT</sequence>
<dbReference type="Proteomes" id="UP001233999">
    <property type="component" value="Unassembled WGS sequence"/>
</dbReference>
<reference evidence="1" key="1">
    <citation type="journal article" date="2023" name="IScience">
        <title>Live-bearing cockroach genome reveals convergent evolutionary mechanisms linked to viviparity in insects and beyond.</title>
        <authorList>
            <person name="Fouks B."/>
            <person name="Harrison M.C."/>
            <person name="Mikhailova A.A."/>
            <person name="Marchal E."/>
            <person name="English S."/>
            <person name="Carruthers M."/>
            <person name="Jennings E.C."/>
            <person name="Chiamaka E.L."/>
            <person name="Frigard R.A."/>
            <person name="Pippel M."/>
            <person name="Attardo G.M."/>
            <person name="Benoit J.B."/>
            <person name="Bornberg-Bauer E."/>
            <person name="Tobe S.S."/>
        </authorList>
    </citation>
    <scope>NUCLEOTIDE SEQUENCE</scope>
    <source>
        <strain evidence="1">Stay&amp;Tobe</strain>
    </source>
</reference>
<evidence type="ECO:0000313" key="1">
    <source>
        <dbReference type="EMBL" id="KAJ9592821.1"/>
    </source>
</evidence>
<proteinExistence type="predicted"/>
<feature type="non-terminal residue" evidence="1">
    <location>
        <position position="129"/>
    </location>
</feature>
<reference evidence="1" key="2">
    <citation type="submission" date="2023-05" db="EMBL/GenBank/DDBJ databases">
        <authorList>
            <person name="Fouks B."/>
        </authorList>
    </citation>
    <scope>NUCLEOTIDE SEQUENCE</scope>
    <source>
        <strain evidence="1">Stay&amp;Tobe</strain>
        <tissue evidence="1">Testes</tissue>
    </source>
</reference>
<dbReference type="EMBL" id="JASPKZ010003802">
    <property type="protein sequence ID" value="KAJ9592821.1"/>
    <property type="molecule type" value="Genomic_DNA"/>
</dbReference>
<gene>
    <name evidence="1" type="ORF">L9F63_015512</name>
</gene>
<organism evidence="1 2">
    <name type="scientific">Diploptera punctata</name>
    <name type="common">Pacific beetle cockroach</name>
    <dbReference type="NCBI Taxonomy" id="6984"/>
    <lineage>
        <taxon>Eukaryota</taxon>
        <taxon>Metazoa</taxon>
        <taxon>Ecdysozoa</taxon>
        <taxon>Arthropoda</taxon>
        <taxon>Hexapoda</taxon>
        <taxon>Insecta</taxon>
        <taxon>Pterygota</taxon>
        <taxon>Neoptera</taxon>
        <taxon>Polyneoptera</taxon>
        <taxon>Dictyoptera</taxon>
        <taxon>Blattodea</taxon>
        <taxon>Blaberoidea</taxon>
        <taxon>Blaberidae</taxon>
        <taxon>Diplopterinae</taxon>
        <taxon>Diploptera</taxon>
    </lineage>
</organism>